<dbReference type="Gene3D" id="3.40.50.300">
    <property type="entry name" value="P-loop containing nucleotide triphosphate hydrolases"/>
    <property type="match status" value="1"/>
</dbReference>
<keyword evidence="4 6" id="KW-0067">ATP-binding</keyword>
<dbReference type="InterPro" id="IPR003593">
    <property type="entry name" value="AAA+_ATPase"/>
</dbReference>
<reference evidence="6 7" key="1">
    <citation type="submission" date="2022-08" db="EMBL/GenBank/DDBJ databases">
        <title>Reclassification of Massilia species as members of the genera Telluria, Duganella, Pseudoduganella, Mokoshia gen. nov. and Zemynaea gen. nov. using orthogonal and non-orthogonal genome-based approaches.</title>
        <authorList>
            <person name="Bowman J.P."/>
        </authorList>
    </citation>
    <scope>NUCLEOTIDE SEQUENCE [LARGE SCALE GENOMIC DNA]</scope>
    <source>
        <strain evidence="6 7">JCM 31661</strain>
    </source>
</reference>
<accession>A0ABT2ANH8</accession>
<organism evidence="6 7">
    <name type="scientific">Massilia agri</name>
    <dbReference type="NCBI Taxonomy" id="1886785"/>
    <lineage>
        <taxon>Bacteria</taxon>
        <taxon>Pseudomonadati</taxon>
        <taxon>Pseudomonadota</taxon>
        <taxon>Betaproteobacteria</taxon>
        <taxon>Burkholderiales</taxon>
        <taxon>Oxalobacteraceae</taxon>
        <taxon>Telluria group</taxon>
        <taxon>Massilia</taxon>
    </lineage>
</organism>
<evidence type="ECO:0000256" key="2">
    <source>
        <dbReference type="ARBA" id="ARBA00022475"/>
    </source>
</evidence>
<comment type="caution">
    <text evidence="6">The sequence shown here is derived from an EMBL/GenBank/DDBJ whole genome shotgun (WGS) entry which is preliminary data.</text>
</comment>
<dbReference type="SMART" id="SM00382">
    <property type="entry name" value="AAA"/>
    <property type="match status" value="1"/>
</dbReference>
<dbReference type="Proteomes" id="UP001206572">
    <property type="component" value="Unassembled WGS sequence"/>
</dbReference>
<evidence type="ECO:0000256" key="3">
    <source>
        <dbReference type="ARBA" id="ARBA00022741"/>
    </source>
</evidence>
<keyword evidence="2" id="KW-0472">Membrane</keyword>
<sequence>MNLLEAEGLGVQFSGLALFRDLSFSFGPGVVALMGENGAGKSTLLSLLAGVQPLQEGRIVIKGHGMATSPREARRHLAWVPDESVAYEFMTGDEFLRMVLALRTQGEAPALAGLVEGFGLTPHLGKRFGQMSLGTRKKFMLASGLASDAAVVLLDEPTNGIDAEAKAFLMETFRQGRDARLFFFSTHDGEAVAQSGAQVLRLVDPSETPRRAQRGAARLAAFFEEPSNFVGKRIPELEAALGRWSGYDDWDLGRVMYDWEAGDLVVRVRTQGGTIVCVDFYHGAGAPRFGAPTRTVWESEA</sequence>
<keyword evidence="3" id="KW-0547">Nucleotide-binding</keyword>
<dbReference type="InterPro" id="IPR051782">
    <property type="entry name" value="ABC_Transporter_VariousFunc"/>
</dbReference>
<dbReference type="GO" id="GO:0005524">
    <property type="term" value="F:ATP binding"/>
    <property type="evidence" value="ECO:0007669"/>
    <property type="project" value="UniProtKB-KW"/>
</dbReference>
<evidence type="ECO:0000256" key="1">
    <source>
        <dbReference type="ARBA" id="ARBA00022448"/>
    </source>
</evidence>
<gene>
    <name evidence="6" type="ORF">NX780_15775</name>
</gene>
<protein>
    <submittedName>
        <fullName evidence="6">ABC transporter ATP-binding protein</fullName>
    </submittedName>
</protein>
<evidence type="ECO:0000313" key="7">
    <source>
        <dbReference type="Proteomes" id="UP001206572"/>
    </source>
</evidence>
<dbReference type="PANTHER" id="PTHR42939">
    <property type="entry name" value="ABC TRANSPORTER ATP-BINDING PROTEIN ALBC-RELATED"/>
    <property type="match status" value="1"/>
</dbReference>
<dbReference type="InterPro" id="IPR003439">
    <property type="entry name" value="ABC_transporter-like_ATP-bd"/>
</dbReference>
<dbReference type="EMBL" id="JANUHA010000011">
    <property type="protein sequence ID" value="MCS0597807.1"/>
    <property type="molecule type" value="Genomic_DNA"/>
</dbReference>
<dbReference type="PANTHER" id="PTHR42939:SF1">
    <property type="entry name" value="ABC TRANSPORTER ATP-BINDING PROTEIN ALBC-RELATED"/>
    <property type="match status" value="1"/>
</dbReference>
<evidence type="ECO:0000256" key="4">
    <source>
        <dbReference type="ARBA" id="ARBA00022840"/>
    </source>
</evidence>
<keyword evidence="1" id="KW-0813">Transport</keyword>
<keyword evidence="2" id="KW-1003">Cell membrane</keyword>
<dbReference type="InterPro" id="IPR027417">
    <property type="entry name" value="P-loop_NTPase"/>
</dbReference>
<feature type="domain" description="ABC transporter" evidence="5">
    <location>
        <begin position="4"/>
        <end position="239"/>
    </location>
</feature>
<name>A0ABT2ANH8_9BURK</name>
<dbReference type="PROSITE" id="PS50893">
    <property type="entry name" value="ABC_TRANSPORTER_2"/>
    <property type="match status" value="1"/>
</dbReference>
<evidence type="ECO:0000313" key="6">
    <source>
        <dbReference type="EMBL" id="MCS0597807.1"/>
    </source>
</evidence>
<dbReference type="RefSeq" id="WP_258828829.1">
    <property type="nucleotide sequence ID" value="NZ_JANUHA010000011.1"/>
</dbReference>
<evidence type="ECO:0000259" key="5">
    <source>
        <dbReference type="PROSITE" id="PS50893"/>
    </source>
</evidence>
<dbReference type="Pfam" id="PF00005">
    <property type="entry name" value="ABC_tran"/>
    <property type="match status" value="1"/>
</dbReference>
<dbReference type="SUPFAM" id="SSF52540">
    <property type="entry name" value="P-loop containing nucleoside triphosphate hydrolases"/>
    <property type="match status" value="1"/>
</dbReference>
<dbReference type="CDD" id="cd03230">
    <property type="entry name" value="ABC_DR_subfamily_A"/>
    <property type="match status" value="1"/>
</dbReference>
<proteinExistence type="predicted"/>
<keyword evidence="7" id="KW-1185">Reference proteome</keyword>